<dbReference type="RefSeq" id="WP_345193260.1">
    <property type="nucleotide sequence ID" value="NZ_BAABFL010000025.1"/>
</dbReference>
<reference evidence="3" key="2">
    <citation type="journal article" date="2019" name="Int. J. Syst. Evol. Microbiol.">
        <title>The Global Catalogue of Microorganisms (GCM) 10K type strain sequencing project: providing services to taxonomists for standard genome sequencing and annotation.</title>
        <authorList>
            <consortium name="The Broad Institute Genomics Platform"/>
            <consortium name="The Broad Institute Genome Sequencing Center for Infectious Disease"/>
            <person name="Wu L."/>
            <person name="Ma J."/>
        </authorList>
    </citation>
    <scope>NUCLEOTIDE SEQUENCE [LARGE SCALE GENOMIC DNA]</scope>
    <source>
        <strain evidence="3">JCM 17805</strain>
    </source>
</reference>
<gene>
    <name evidence="1" type="ORF">GCM10023116_03390</name>
    <name evidence="2" type="ORF">GCM10023116_12120</name>
</gene>
<proteinExistence type="predicted"/>
<reference evidence="2" key="3">
    <citation type="submission" date="2023-12" db="EMBL/GenBank/DDBJ databases">
        <authorList>
            <person name="Sun Q."/>
            <person name="Inoue M."/>
        </authorList>
    </citation>
    <scope>NUCLEOTIDE SEQUENCE</scope>
    <source>
        <strain evidence="2">JCM 17805</strain>
    </source>
</reference>
<keyword evidence="3" id="KW-1185">Reference proteome</keyword>
<dbReference type="Proteomes" id="UP001500604">
    <property type="component" value="Unassembled WGS sequence"/>
</dbReference>
<protein>
    <submittedName>
        <fullName evidence="2">Uncharacterized protein</fullName>
    </submittedName>
</protein>
<accession>A0ABP8V0G9</accession>
<organism evidence="2 3">
    <name type="scientific">Kistimonas scapharcae</name>
    <dbReference type="NCBI Taxonomy" id="1036133"/>
    <lineage>
        <taxon>Bacteria</taxon>
        <taxon>Pseudomonadati</taxon>
        <taxon>Pseudomonadota</taxon>
        <taxon>Gammaproteobacteria</taxon>
        <taxon>Oceanospirillales</taxon>
        <taxon>Endozoicomonadaceae</taxon>
        <taxon>Kistimonas</taxon>
    </lineage>
</organism>
<evidence type="ECO:0000313" key="3">
    <source>
        <dbReference type="Proteomes" id="UP001500604"/>
    </source>
</evidence>
<sequence>MDPILRQKLQQQDDCINAVEMIVLNIDRYLLKLEKQSEPDYEQAMKMIQHEIRIIKGLLGNR</sequence>
<name>A0ABP8V0G9_9GAMM</name>
<evidence type="ECO:0000313" key="2">
    <source>
        <dbReference type="EMBL" id="GAA4648938.1"/>
    </source>
</evidence>
<dbReference type="EMBL" id="BAABFL010000025">
    <property type="protein sequence ID" value="GAA4648075.1"/>
    <property type="molecule type" value="Genomic_DNA"/>
</dbReference>
<evidence type="ECO:0000313" key="1">
    <source>
        <dbReference type="EMBL" id="GAA4648075.1"/>
    </source>
</evidence>
<dbReference type="EMBL" id="BAABFL010000113">
    <property type="protein sequence ID" value="GAA4648938.1"/>
    <property type="molecule type" value="Genomic_DNA"/>
</dbReference>
<reference evidence="2" key="1">
    <citation type="journal article" date="2014" name="Int. J. Syst. Evol. Microbiol.">
        <title>Complete genome of a new Firmicutes species belonging to the dominant human colonic microbiota ('Ruminococcus bicirculans') reveals two chromosomes and a selective capacity to utilize plant glucans.</title>
        <authorList>
            <consortium name="NISC Comparative Sequencing Program"/>
            <person name="Wegmann U."/>
            <person name="Louis P."/>
            <person name="Goesmann A."/>
            <person name="Henrissat B."/>
            <person name="Duncan S.H."/>
            <person name="Flint H.J."/>
        </authorList>
    </citation>
    <scope>NUCLEOTIDE SEQUENCE</scope>
    <source>
        <strain evidence="2">JCM 17805</strain>
    </source>
</reference>
<comment type="caution">
    <text evidence="2">The sequence shown here is derived from an EMBL/GenBank/DDBJ whole genome shotgun (WGS) entry which is preliminary data.</text>
</comment>